<reference evidence="3" key="1">
    <citation type="submission" date="2012-11" db="EMBL/GenBank/DDBJ databases">
        <title>Dependencies among metagenomic species, viruses, plasmids and units of genetic variation.</title>
        <authorList>
            <person name="Nielsen H.B."/>
            <person name="Almeida M."/>
            <person name="Juncker A.S."/>
            <person name="Rasmussen S."/>
            <person name="Li J."/>
            <person name="Sunagawa S."/>
            <person name="Plichta D."/>
            <person name="Gautier L."/>
            <person name="Le Chatelier E."/>
            <person name="Peletier E."/>
            <person name="Bonde I."/>
            <person name="Nielsen T."/>
            <person name="Manichanh C."/>
            <person name="Arumugam M."/>
            <person name="Batto J."/>
            <person name="Santos M.B.Q.D."/>
            <person name="Blom N."/>
            <person name="Borruel N."/>
            <person name="Burgdorf K.S."/>
            <person name="Boumezbeur F."/>
            <person name="Casellas F."/>
            <person name="Dore J."/>
            <person name="Guarner F."/>
            <person name="Hansen T."/>
            <person name="Hildebrand F."/>
            <person name="Kaas R.S."/>
            <person name="Kennedy S."/>
            <person name="Kristiansen K."/>
            <person name="Kultima J.R."/>
            <person name="Leonard P."/>
            <person name="Levenez F."/>
            <person name="Lund O."/>
            <person name="Moumen B."/>
            <person name="Le Paslier D."/>
            <person name="Pons N."/>
            <person name="Pedersen O."/>
            <person name="Prifti E."/>
            <person name="Qin J."/>
            <person name="Raes J."/>
            <person name="Tap J."/>
            <person name="Tims S."/>
            <person name="Ussery D.W."/>
            <person name="Yamada T."/>
            <person name="MetaHit consortium"/>
            <person name="Renault P."/>
            <person name="Sicheritz-Ponten T."/>
            <person name="Bork P."/>
            <person name="Wang J."/>
            <person name="Brunak S."/>
            <person name="Ehrlich S.D."/>
        </authorList>
    </citation>
    <scope>NUCLEOTIDE SEQUENCE [LARGE SCALE GENOMIC DNA]</scope>
</reference>
<dbReference type="Proteomes" id="UP000014937">
    <property type="component" value="Unassembled WGS sequence"/>
</dbReference>
<evidence type="ECO:0000256" key="2">
    <source>
        <dbReference type="SAM" id="SignalP"/>
    </source>
</evidence>
<keyword evidence="1" id="KW-1133">Transmembrane helix</keyword>
<feature type="transmembrane region" description="Helical" evidence="1">
    <location>
        <begin position="519"/>
        <end position="541"/>
    </location>
</feature>
<evidence type="ECO:0000313" key="3">
    <source>
        <dbReference type="EMBL" id="CDD11890.1"/>
    </source>
</evidence>
<feature type="transmembrane region" description="Helical" evidence="1">
    <location>
        <begin position="403"/>
        <end position="425"/>
    </location>
</feature>
<name>R6WR80_9FIRM</name>
<sequence length="553" mass="60768">MRILYILLVMLCLAQQAFAGVKLEAVYPYNLDKSAAHVVHGGSTMPLFINITGFDVPHEQPAHLRVILPEGFKALANDKWRLGSADGRQTAEADWVLPADFGQSFDLLYIQPQADLARGAKQLTVEVSGDGWHERKELSFGYEPAAAAAVAAEPTQGKKLDRSKFNWYIQSVTLPVDNLGNKDDRAAEGVVFIRDTTLEGFRNRMTGDGATNWSAVFNHPATFLVLDMRNPQRDVRLLKFKAELIDKKTGKVMPGLCTAGKNNEDSEHGWAGDTGSVNETTALISLDGKKTQAFIIPLYVDYFTVLEGDYSLRVTVSGNGQEKVQEVPLTIAKKHNLGLLAVGFSFICLLAVLAFSYKLKGCIYRIGARGAITVALFAALAFGGITLPTTLIGDLLHVFLGPFSGLVTGILSGMLLYLLVVALLVLFRAPGVLTLMYFVKYMLAGLMFGHFTPLGLLSMSVNVAILETLLYLSGFYRRQELGKGYMLFICLLMGVGDALVTFVNMEQMMFFYRLYYADWYLALYMLVNGLVYSSIGAWLGAKTGSKLQQVMGE</sequence>
<feature type="transmembrane region" description="Helical" evidence="1">
    <location>
        <begin position="337"/>
        <end position="359"/>
    </location>
</feature>
<evidence type="ECO:0000313" key="4">
    <source>
        <dbReference type="Proteomes" id="UP000014937"/>
    </source>
</evidence>
<keyword evidence="2" id="KW-0732">Signal</keyword>
<gene>
    <name evidence="3" type="ORF">BN587_00739</name>
</gene>
<evidence type="ECO:0000256" key="1">
    <source>
        <dbReference type="SAM" id="Phobius"/>
    </source>
</evidence>
<feature type="signal peptide" evidence="2">
    <location>
        <begin position="1"/>
        <end position="19"/>
    </location>
</feature>
<keyword evidence="1" id="KW-0472">Membrane</keyword>
<dbReference type="RefSeq" id="WP_021719825.1">
    <property type="nucleotide sequence ID" value="NZ_FR892777.1"/>
</dbReference>
<organism evidence="3 4">
    <name type="scientific">Phascolarctobacterium succinatutens CAG:287</name>
    <dbReference type="NCBI Taxonomy" id="1263101"/>
    <lineage>
        <taxon>Bacteria</taxon>
        <taxon>Bacillati</taxon>
        <taxon>Bacillota</taxon>
        <taxon>Negativicutes</taxon>
        <taxon>Acidaminococcales</taxon>
        <taxon>Acidaminococcaceae</taxon>
        <taxon>Phascolarctobacterium</taxon>
    </lineage>
</organism>
<proteinExistence type="predicted"/>
<comment type="caution">
    <text evidence="3">The sequence shown here is derived from an EMBL/GenBank/DDBJ whole genome shotgun (WGS) entry which is preliminary data.</text>
</comment>
<dbReference type="HOGENOM" id="CLU_506003_0_0_9"/>
<keyword evidence="1" id="KW-0812">Transmembrane</keyword>
<dbReference type="AlphaFoldDB" id="R6WR80"/>
<protein>
    <submittedName>
        <fullName evidence="3">Uncharacterized protein</fullName>
    </submittedName>
</protein>
<accession>R6WR80</accession>
<feature type="transmembrane region" description="Helical" evidence="1">
    <location>
        <begin position="484"/>
        <end position="503"/>
    </location>
</feature>
<dbReference type="EMBL" id="CBGL010000103">
    <property type="protein sequence ID" value="CDD11890.1"/>
    <property type="molecule type" value="Genomic_DNA"/>
</dbReference>
<feature type="transmembrane region" description="Helical" evidence="1">
    <location>
        <begin position="371"/>
        <end position="391"/>
    </location>
</feature>
<feature type="chain" id="PRO_5004435622" evidence="2">
    <location>
        <begin position="20"/>
        <end position="553"/>
    </location>
</feature>